<dbReference type="InterPro" id="IPR049790">
    <property type="entry name" value="Rv3655c/TadE"/>
</dbReference>
<reference evidence="4 5" key="1">
    <citation type="submission" date="2019-01" db="EMBL/GenBank/DDBJ databases">
        <title>Draft genome sequence of Cellulomonas takizawaensis strain TKZ-21.</title>
        <authorList>
            <person name="Yamamura H."/>
            <person name="Hayashi T."/>
            <person name="Hamada M."/>
            <person name="Serisawa Y."/>
            <person name="Matsuyama K."/>
            <person name="Nakagawa Y."/>
            <person name="Otoguro M."/>
            <person name="Yanagida F."/>
            <person name="Hayakawa M."/>
        </authorList>
    </citation>
    <scope>NUCLEOTIDE SEQUENCE [LARGE SCALE GENOMIC DNA]</scope>
    <source>
        <strain evidence="4 5">NBRC12680</strain>
    </source>
</reference>
<dbReference type="Proteomes" id="UP000289954">
    <property type="component" value="Unassembled WGS sequence"/>
</dbReference>
<dbReference type="NCBIfam" id="NF041390">
    <property type="entry name" value="TadE_Rv3655c"/>
    <property type="match status" value="1"/>
</dbReference>
<accession>A0A402DMU0</accession>
<keyword evidence="5" id="KW-1185">Reference proteome</keyword>
<feature type="region of interest" description="Disordered" evidence="1">
    <location>
        <begin position="1"/>
        <end position="45"/>
    </location>
</feature>
<keyword evidence="2" id="KW-1133">Transmembrane helix</keyword>
<dbReference type="InterPro" id="IPR012495">
    <property type="entry name" value="TadE-like_dom"/>
</dbReference>
<comment type="caution">
    <text evidence="4">The sequence shown here is derived from an EMBL/GenBank/DDBJ whole genome shotgun (WGS) entry which is preliminary data.</text>
</comment>
<keyword evidence="2" id="KW-0472">Membrane</keyword>
<organism evidence="4 5">
    <name type="scientific">Cellulomonas biazotea</name>
    <dbReference type="NCBI Taxonomy" id="1709"/>
    <lineage>
        <taxon>Bacteria</taxon>
        <taxon>Bacillati</taxon>
        <taxon>Actinomycetota</taxon>
        <taxon>Actinomycetes</taxon>
        <taxon>Micrococcales</taxon>
        <taxon>Cellulomonadaceae</taxon>
        <taxon>Cellulomonas</taxon>
    </lineage>
</organism>
<gene>
    <name evidence="4" type="ORF">CBZ_05010</name>
</gene>
<feature type="domain" description="TadE-like" evidence="3">
    <location>
        <begin position="56"/>
        <end position="98"/>
    </location>
</feature>
<evidence type="ECO:0000313" key="4">
    <source>
        <dbReference type="EMBL" id="GCE75445.1"/>
    </source>
</evidence>
<feature type="transmembrane region" description="Helical" evidence="2">
    <location>
        <begin position="62"/>
        <end position="84"/>
    </location>
</feature>
<sequence>MGMRRARSTHSVSARRGTRADAPDDAGAVRRGHAPRCAGPARDAPALDEADRCDRGSVTAELAVALPAVLLVLVLVVMVAGAGLTQARCVDAARVGARVAALGESAQAAAAAARRVAGPAARVTVSGDAQWVTVAVDAAVPLAGWDVGPLRARGSAVAWVEP</sequence>
<evidence type="ECO:0000259" key="3">
    <source>
        <dbReference type="Pfam" id="PF07811"/>
    </source>
</evidence>
<dbReference type="Pfam" id="PF07811">
    <property type="entry name" value="TadE"/>
    <property type="match status" value="1"/>
</dbReference>
<proteinExistence type="predicted"/>
<evidence type="ECO:0000256" key="1">
    <source>
        <dbReference type="SAM" id="MobiDB-lite"/>
    </source>
</evidence>
<evidence type="ECO:0000256" key="2">
    <source>
        <dbReference type="SAM" id="Phobius"/>
    </source>
</evidence>
<name>A0A402DMU0_9CELL</name>
<evidence type="ECO:0000313" key="5">
    <source>
        <dbReference type="Proteomes" id="UP000289954"/>
    </source>
</evidence>
<keyword evidence="2" id="KW-0812">Transmembrane</keyword>
<dbReference type="AlphaFoldDB" id="A0A402DMU0"/>
<dbReference type="EMBL" id="BIMR01000024">
    <property type="protein sequence ID" value="GCE75445.1"/>
    <property type="molecule type" value="Genomic_DNA"/>
</dbReference>
<protein>
    <recommendedName>
        <fullName evidence="3">TadE-like domain-containing protein</fullName>
    </recommendedName>
</protein>